<dbReference type="Proteomes" id="UP000192980">
    <property type="component" value="Unassembled WGS sequence"/>
</dbReference>
<dbReference type="STRING" id="561061.SAMN05660862_0439"/>
<dbReference type="Pfam" id="PF00754">
    <property type="entry name" value="F5_F8_type_C"/>
    <property type="match status" value="1"/>
</dbReference>
<evidence type="ECO:0000256" key="5">
    <source>
        <dbReference type="ARBA" id="ARBA00023157"/>
    </source>
</evidence>
<evidence type="ECO:0000256" key="6">
    <source>
        <dbReference type="ARBA" id="ARBA00023277"/>
    </source>
</evidence>
<organism evidence="11 12">
    <name type="scientific">Sphingobacterium psychroaquaticum</name>
    <dbReference type="NCBI Taxonomy" id="561061"/>
    <lineage>
        <taxon>Bacteria</taxon>
        <taxon>Pseudomonadati</taxon>
        <taxon>Bacteroidota</taxon>
        <taxon>Sphingobacteriia</taxon>
        <taxon>Sphingobacteriales</taxon>
        <taxon>Sphingobacteriaceae</taxon>
        <taxon>Sphingobacterium</taxon>
    </lineage>
</organism>
<evidence type="ECO:0000256" key="7">
    <source>
        <dbReference type="ARBA" id="ARBA00023295"/>
    </source>
</evidence>
<feature type="site" description="Important for catalytic activity, responsible for pKa modulation of the active site Glu and correct orientation of both the proton donor and substrate" evidence="9">
    <location>
        <position position="145"/>
    </location>
</feature>
<evidence type="ECO:0000256" key="8">
    <source>
        <dbReference type="PIRSR" id="PIRSR606710-1"/>
    </source>
</evidence>
<dbReference type="CDD" id="cd18608">
    <property type="entry name" value="GH43_F5-8_typeC-like"/>
    <property type="match status" value="1"/>
</dbReference>
<keyword evidence="3" id="KW-0732">Signal</keyword>
<proteinExistence type="inferred from homology"/>
<dbReference type="PANTHER" id="PTHR43772">
    <property type="entry name" value="ENDO-1,4-BETA-XYLANASE"/>
    <property type="match status" value="1"/>
</dbReference>
<dbReference type="Gene3D" id="2.115.10.20">
    <property type="entry name" value="Glycosyl hydrolase domain, family 43"/>
    <property type="match status" value="1"/>
</dbReference>
<evidence type="ECO:0000259" key="10">
    <source>
        <dbReference type="PROSITE" id="PS50022"/>
    </source>
</evidence>
<dbReference type="Pfam" id="PF04616">
    <property type="entry name" value="Glyco_hydro_43"/>
    <property type="match status" value="1"/>
</dbReference>
<sequence>MCLKFGFVTTVAGQTITSSQHTEKEMGNPIIPGYFADPTIKKIDDTYYLYATTDGNGGGLGPSQVWTSKDFVNWTIQPMNWPDTHWYWAPDMTQGYDGRYYLYYSQPVQLYGAVSDTPVGPWTPLQHEGEALVPNYKIPGVITLDGQTFTDDDGKIYMYWGTWGIYPDHGCAVGLLNPDMKTFAEIKLIPNTDAKDFFEAPLVFKRNGIYYFMYSSGHCEDHTYRVQYATSTVGPMGPFEYKEAFNPVLSTTIDGTVHGPGHHSVLQEGDQYYIVYHRHNNPHSGGGFHRQIAADKMEFDAEGNIVKVVPTHTGIGLLAKNTLPYTNHALHAAVEASSSYSDDFRPTFAIDDNNGTLWKAKDNMNPAWLKLDLGEQKVIKTILTQFEYPTWYYGYLIEYSNDGKDWHIFSDRRANQQWGSPMVDKGNVEARYLRITIDKTQVEGLFRALWNIKVFSEDINQSTVLSSTQDAVISDRQSGLLIDFEADGLSLGNLTSPVANKGSLIGQWTTEGSPYVTLLKGRQAVILDGRSALHSTFTVPTTLAGNSSHTVAMWVLNPTIERHEPLLTWTQGTQDLTRAVFGYGHDRNNGAIVRGAWPDVAFKELPTANMWHHMVVSFDGYMERVYVDGIEVNAANKMLFMRIASAFSIGKAGNDAGFFSGAISSLKVYDKALSPGEIETLYKQTSNAKIGLWHRADQLTLGEMKEWPNEGVKQGSLLVKEGMARTKVVGHKIAVVGEPSASLETIALTSMFSEEEDTRLDLEFQALDNKFALLNYPAMRQKIKVGEWHKLTLSRRAKGGQVLLDGVPVALDLKSIEKDFINMSTGVIKLNHVAIASLFVSHSDTFIPLNEPSSWTNERTTFFVQPRFINANKIFMQAKSHPGEGVQYLFIADGEKTGSGWQDSPNYLVNWDNVSALPHFRILAKDRYGNVADMASAVATVKNYRIKELVGIDERFNLLTEDNVGQWNLFSGDSARVKEALIQNGGIRLSSADTRWDGREQSGPFLSKEVSGDFVFEVELANVNGQTERKGSANESGILVHVGPEQRKIIALQNSVMTGWGVGNMATRIDGGYKMQQNTGAGWNFHRYLQVQRVGDQFFLRTSKDGNVWQELPGSPFDMSLNQPGAVVRVGVYQSTNDNKDGFADFKRIRISQ</sequence>
<dbReference type="SUPFAM" id="SSF49785">
    <property type="entry name" value="Galactose-binding domain-like"/>
    <property type="match status" value="1"/>
</dbReference>
<feature type="active site" description="Proton acceptor" evidence="8">
    <location>
        <position position="37"/>
    </location>
</feature>
<keyword evidence="11" id="KW-0430">Lectin</keyword>
<dbReference type="SMART" id="SM00560">
    <property type="entry name" value="LamGL"/>
    <property type="match status" value="1"/>
</dbReference>
<keyword evidence="6" id="KW-0119">Carbohydrate metabolism</keyword>
<evidence type="ECO:0000256" key="3">
    <source>
        <dbReference type="ARBA" id="ARBA00022729"/>
    </source>
</evidence>
<comment type="similarity">
    <text evidence="1">Belongs to the glycosyl hydrolase 43 family.</text>
</comment>
<keyword evidence="7" id="KW-0326">Glycosidase</keyword>
<dbReference type="AlphaFoldDB" id="A0A1X7I436"/>
<dbReference type="Gene3D" id="2.60.120.260">
    <property type="entry name" value="Galactose-binding domain-like"/>
    <property type="match status" value="1"/>
</dbReference>
<evidence type="ECO:0000256" key="1">
    <source>
        <dbReference type="ARBA" id="ARBA00009865"/>
    </source>
</evidence>
<dbReference type="InterPro" id="IPR023296">
    <property type="entry name" value="Glyco_hydro_beta-prop_sf"/>
</dbReference>
<accession>A0A1X7I436</accession>
<dbReference type="GO" id="GO:0045493">
    <property type="term" value="P:xylan catabolic process"/>
    <property type="evidence" value="ECO:0007669"/>
    <property type="project" value="UniProtKB-KW"/>
</dbReference>
<dbReference type="PROSITE" id="PS50022">
    <property type="entry name" value="FA58C_3"/>
    <property type="match status" value="1"/>
</dbReference>
<evidence type="ECO:0000256" key="9">
    <source>
        <dbReference type="PIRSR" id="PIRSR606710-2"/>
    </source>
</evidence>
<dbReference type="EMBL" id="FXAU01000001">
    <property type="protein sequence ID" value="SMG09171.1"/>
    <property type="molecule type" value="Genomic_DNA"/>
</dbReference>
<keyword evidence="2" id="KW-0624">Polysaccharide degradation</keyword>
<dbReference type="InterPro" id="IPR008979">
    <property type="entry name" value="Galactose-bd-like_sf"/>
</dbReference>
<dbReference type="InterPro" id="IPR006558">
    <property type="entry name" value="LamG-like"/>
</dbReference>
<feature type="domain" description="F5/8 type C" evidence="10">
    <location>
        <begin position="318"/>
        <end position="457"/>
    </location>
</feature>
<keyword evidence="5" id="KW-1015">Disulfide bond</keyword>
<keyword evidence="4" id="KW-0378">Hydrolase</keyword>
<name>A0A1X7I436_9SPHI</name>
<dbReference type="Pfam" id="PF13385">
    <property type="entry name" value="Laminin_G_3"/>
    <property type="match status" value="1"/>
</dbReference>
<feature type="active site" description="Proton donor" evidence="8">
    <location>
        <position position="199"/>
    </location>
</feature>
<evidence type="ECO:0000313" key="12">
    <source>
        <dbReference type="Proteomes" id="UP000192980"/>
    </source>
</evidence>
<dbReference type="InterPro" id="IPR013320">
    <property type="entry name" value="ConA-like_dom_sf"/>
</dbReference>
<dbReference type="InterPro" id="IPR006710">
    <property type="entry name" value="Glyco_hydro_43"/>
</dbReference>
<gene>
    <name evidence="11" type="ORF">SAMN05660862_0439</name>
</gene>
<evidence type="ECO:0000256" key="4">
    <source>
        <dbReference type="ARBA" id="ARBA00022801"/>
    </source>
</evidence>
<dbReference type="SUPFAM" id="SSF75005">
    <property type="entry name" value="Arabinanase/levansucrase/invertase"/>
    <property type="match status" value="1"/>
</dbReference>
<dbReference type="InterPro" id="IPR052176">
    <property type="entry name" value="Glycosyl_Hydrlase_43_Enz"/>
</dbReference>
<evidence type="ECO:0000256" key="2">
    <source>
        <dbReference type="ARBA" id="ARBA00022651"/>
    </source>
</evidence>
<keyword evidence="12" id="KW-1185">Reference proteome</keyword>
<keyword evidence="2" id="KW-0858">Xylan degradation</keyword>
<dbReference type="GO" id="GO:0030246">
    <property type="term" value="F:carbohydrate binding"/>
    <property type="evidence" value="ECO:0007669"/>
    <property type="project" value="UniProtKB-KW"/>
</dbReference>
<dbReference type="SUPFAM" id="SSF49899">
    <property type="entry name" value="Concanavalin A-like lectins/glucanases"/>
    <property type="match status" value="1"/>
</dbReference>
<evidence type="ECO:0000313" key="11">
    <source>
        <dbReference type="EMBL" id="SMG09171.1"/>
    </source>
</evidence>
<dbReference type="InterPro" id="IPR000421">
    <property type="entry name" value="FA58C"/>
</dbReference>
<dbReference type="GO" id="GO:0004553">
    <property type="term" value="F:hydrolase activity, hydrolyzing O-glycosyl compounds"/>
    <property type="evidence" value="ECO:0007669"/>
    <property type="project" value="InterPro"/>
</dbReference>
<reference evidence="11 12" key="1">
    <citation type="submission" date="2017-04" db="EMBL/GenBank/DDBJ databases">
        <authorList>
            <person name="Afonso C.L."/>
            <person name="Miller P.J."/>
            <person name="Scott M.A."/>
            <person name="Spackman E."/>
            <person name="Goraichik I."/>
            <person name="Dimitrov K.M."/>
            <person name="Suarez D.L."/>
            <person name="Swayne D.E."/>
        </authorList>
    </citation>
    <scope>NUCLEOTIDE SEQUENCE [LARGE SCALE GENOMIC DNA]</scope>
    <source>
        <strain evidence="11 12">DSM 22418</strain>
    </source>
</reference>
<dbReference type="Gene3D" id="2.60.120.200">
    <property type="match status" value="2"/>
</dbReference>
<protein>
    <submittedName>
        <fullName evidence="11">Concanavalin A-like lectin/glucanases superfamily protein</fullName>
    </submittedName>
</protein>
<dbReference type="PANTHER" id="PTHR43772:SF2">
    <property type="entry name" value="PUTATIVE (AFU_ORTHOLOGUE AFUA_2G04480)-RELATED"/>
    <property type="match status" value="1"/>
</dbReference>